<evidence type="ECO:0000256" key="8">
    <source>
        <dbReference type="PROSITE-ProRule" id="PRU01172"/>
    </source>
</evidence>
<accession>A0A3B5MPQ2</accession>
<comment type="subcellular location">
    <subcellularLocation>
        <location evidence="1 9">Secreted</location>
    </subcellularLocation>
</comment>
<dbReference type="GO" id="GO:0005576">
    <property type="term" value="C:extracellular region"/>
    <property type="evidence" value="ECO:0007669"/>
    <property type="project" value="UniProtKB-SubCell"/>
</dbReference>
<keyword evidence="3 9" id="KW-0479">Metal-binding</keyword>
<protein>
    <recommendedName>
        <fullName evidence="9">Pentraxin family member</fullName>
    </recommendedName>
</protein>
<evidence type="ECO:0000256" key="6">
    <source>
        <dbReference type="ARBA" id="ARBA00023157"/>
    </source>
</evidence>
<dbReference type="Proteomes" id="UP000261380">
    <property type="component" value="Unplaced"/>
</dbReference>
<keyword evidence="5 9" id="KW-0106">Calcium</keyword>
<dbReference type="AlphaFoldDB" id="A0A3B5MPQ2"/>
<feature type="chain" id="PRO_5017101839" description="Pentraxin family member" evidence="9">
    <location>
        <begin position="27"/>
        <end position="205"/>
    </location>
</feature>
<dbReference type="InterPro" id="IPR051005">
    <property type="entry name" value="Pentraxin_domain"/>
</dbReference>
<evidence type="ECO:0000256" key="7">
    <source>
        <dbReference type="ARBA" id="ARBA00038102"/>
    </source>
</evidence>
<feature type="disulfide bond" evidence="8">
    <location>
        <begin position="62"/>
        <end position="121"/>
    </location>
</feature>
<dbReference type="Gene3D" id="2.60.120.200">
    <property type="match status" value="1"/>
</dbReference>
<keyword evidence="2" id="KW-0964">Secreted</keyword>
<evidence type="ECO:0000313" key="11">
    <source>
        <dbReference type="Ensembl" id="ENSXCOP00000026389.1"/>
    </source>
</evidence>
<evidence type="ECO:0000256" key="4">
    <source>
        <dbReference type="ARBA" id="ARBA00022729"/>
    </source>
</evidence>
<dbReference type="PRINTS" id="PR00895">
    <property type="entry name" value="PENTAXIN"/>
</dbReference>
<reference evidence="11" key="2">
    <citation type="submission" date="2025-09" db="UniProtKB">
        <authorList>
            <consortium name="Ensembl"/>
        </authorList>
    </citation>
    <scope>IDENTIFICATION</scope>
</reference>
<evidence type="ECO:0000259" key="10">
    <source>
        <dbReference type="PROSITE" id="PS51828"/>
    </source>
</evidence>
<keyword evidence="6 8" id="KW-1015">Disulfide bond</keyword>
<dbReference type="GeneTree" id="ENSGT01100000263515"/>
<dbReference type="SUPFAM" id="SSF49899">
    <property type="entry name" value="Concanavalin A-like lectins/glucanases"/>
    <property type="match status" value="1"/>
</dbReference>
<dbReference type="InterPro" id="IPR013320">
    <property type="entry name" value="ConA-like_dom_sf"/>
</dbReference>
<evidence type="ECO:0000256" key="2">
    <source>
        <dbReference type="ARBA" id="ARBA00022525"/>
    </source>
</evidence>
<keyword evidence="12" id="KW-1185">Reference proteome</keyword>
<dbReference type="PANTHER" id="PTHR45869:SF7">
    <property type="entry name" value="C-REACTIVE PROTEIN"/>
    <property type="match status" value="1"/>
</dbReference>
<comment type="cofactor">
    <cofactor evidence="9">
        <name>Ca(2+)</name>
        <dbReference type="ChEBI" id="CHEBI:29108"/>
    </cofactor>
    <text evidence="9">Binds 2 calcium ions per subunit.</text>
</comment>
<feature type="domain" description="Pentraxin (PTX)" evidence="10">
    <location>
        <begin position="32"/>
        <end position="205"/>
    </location>
</feature>
<keyword evidence="4 9" id="KW-0732">Signal</keyword>
<evidence type="ECO:0000256" key="1">
    <source>
        <dbReference type="ARBA" id="ARBA00004613"/>
    </source>
</evidence>
<dbReference type="GO" id="GO:0046872">
    <property type="term" value="F:metal ion binding"/>
    <property type="evidence" value="ECO:0007669"/>
    <property type="project" value="UniProtKB-KW"/>
</dbReference>
<dbReference type="Ensembl" id="ENSXCOT00000026709.1">
    <property type="protein sequence ID" value="ENSXCOP00000026389.1"/>
    <property type="gene ID" value="ENSXCOG00000019705.1"/>
</dbReference>
<sequence length="205" mass="23201">MYCVFFLNVFLYQMLLLLLLVASCAAIPQNVSEKMFTFPQETNTAHVRLTTSRQNLQAVTVCFRFFTDLTREYALFSLAVPSFDNGLLFYKNLNSFSVSVKNAEPIFEGLDFKLNKWHSVCGTWSAASGLVQLWLNGEPSSRKLSSTSNINGPIIIALGQVLGNINLCERHIEWNYINNKLMQLKKMGSVGSSEGQCPGWFEWVY</sequence>
<evidence type="ECO:0000313" key="12">
    <source>
        <dbReference type="Proteomes" id="UP000261380"/>
    </source>
</evidence>
<dbReference type="PANTHER" id="PTHR45869">
    <property type="entry name" value="C-REACTIVE PROTEIN-RELATED"/>
    <property type="match status" value="1"/>
</dbReference>
<dbReference type="Pfam" id="PF00354">
    <property type="entry name" value="Pentaxin"/>
    <property type="match status" value="1"/>
</dbReference>
<evidence type="ECO:0000256" key="9">
    <source>
        <dbReference type="RuleBase" id="RU362112"/>
    </source>
</evidence>
<dbReference type="InterPro" id="IPR001759">
    <property type="entry name" value="PTX_dom"/>
</dbReference>
<name>A0A3B5MPQ2_9TELE</name>
<comment type="subunit">
    <text evidence="9">Homopentamer. Pentaxin (or pentraxin) have a discoid arrangement of 5 non-covalently bound subunits.</text>
</comment>
<proteinExistence type="inferred from homology"/>
<reference evidence="11" key="1">
    <citation type="submission" date="2025-08" db="UniProtKB">
        <authorList>
            <consortium name="Ensembl"/>
        </authorList>
    </citation>
    <scope>IDENTIFICATION</scope>
</reference>
<organism evidence="11 12">
    <name type="scientific">Xiphophorus couchianus</name>
    <name type="common">Monterrey platyfish</name>
    <dbReference type="NCBI Taxonomy" id="32473"/>
    <lineage>
        <taxon>Eukaryota</taxon>
        <taxon>Metazoa</taxon>
        <taxon>Chordata</taxon>
        <taxon>Craniata</taxon>
        <taxon>Vertebrata</taxon>
        <taxon>Euteleostomi</taxon>
        <taxon>Actinopterygii</taxon>
        <taxon>Neopterygii</taxon>
        <taxon>Teleostei</taxon>
        <taxon>Neoteleostei</taxon>
        <taxon>Acanthomorphata</taxon>
        <taxon>Ovalentaria</taxon>
        <taxon>Atherinomorphae</taxon>
        <taxon>Cyprinodontiformes</taxon>
        <taxon>Poeciliidae</taxon>
        <taxon>Poeciliinae</taxon>
        <taxon>Xiphophorus</taxon>
    </lineage>
</organism>
<dbReference type="SMART" id="SM00159">
    <property type="entry name" value="PTX"/>
    <property type="match status" value="1"/>
</dbReference>
<dbReference type="PROSITE" id="PS51828">
    <property type="entry name" value="PTX_2"/>
    <property type="match status" value="1"/>
</dbReference>
<comment type="similarity">
    <text evidence="7 9">Belongs to the pentraxin family.</text>
</comment>
<evidence type="ECO:0000256" key="3">
    <source>
        <dbReference type="ARBA" id="ARBA00022723"/>
    </source>
</evidence>
<evidence type="ECO:0000256" key="5">
    <source>
        <dbReference type="ARBA" id="ARBA00022837"/>
    </source>
</evidence>
<feature type="signal peptide" evidence="9">
    <location>
        <begin position="1"/>
        <end position="26"/>
    </location>
</feature>